<reference evidence="3 6" key="2">
    <citation type="submission" date="2023-02" db="EMBL/GenBank/DDBJ databases">
        <title>Antimicrobial susceptibility testing and tentative epidemiological cut-off values for Lactobacillaceae family species intended for ingestion.</title>
        <authorList>
            <person name="Noehr-Meldgaard K."/>
            <person name="Struve C."/>
            <person name="Ingmer H."/>
            <person name="Koza A."/>
            <person name="Al-Nakeeb K."/>
            <person name="Agersoe Y."/>
        </authorList>
    </citation>
    <scope>NUCLEOTIDE SEQUENCE [LARGE SCALE GENOMIC DNA]</scope>
    <source>
        <strain evidence="3 6">DSM 20193</strain>
    </source>
</reference>
<dbReference type="InterPro" id="IPR000835">
    <property type="entry name" value="HTH_MarR-typ"/>
</dbReference>
<gene>
    <name evidence="4" type="ORF">FGL85_00425</name>
    <name evidence="3" type="ORF">P1N92_03195</name>
</gene>
<dbReference type="GO" id="GO:0006950">
    <property type="term" value="P:response to stress"/>
    <property type="evidence" value="ECO:0007669"/>
    <property type="project" value="TreeGrafter"/>
</dbReference>
<dbReference type="EMBL" id="CP042383">
    <property type="protein sequence ID" value="QEA41107.1"/>
    <property type="molecule type" value="Genomic_DNA"/>
</dbReference>
<dbReference type="Gene3D" id="1.10.10.10">
    <property type="entry name" value="Winged helix-like DNA-binding domain superfamily/Winged helix DNA-binding domain"/>
    <property type="match status" value="1"/>
</dbReference>
<protein>
    <submittedName>
        <fullName evidence="4">MarR family transcriptional regulator</fullName>
    </submittedName>
</protein>
<keyword evidence="1" id="KW-0238">DNA-binding</keyword>
<dbReference type="Proteomes" id="UP000321296">
    <property type="component" value="Chromosome"/>
</dbReference>
<evidence type="ECO:0000256" key="1">
    <source>
        <dbReference type="ARBA" id="ARBA00023125"/>
    </source>
</evidence>
<dbReference type="SMART" id="SM00347">
    <property type="entry name" value="HTH_MARR"/>
    <property type="match status" value="1"/>
</dbReference>
<dbReference type="GeneID" id="64345459"/>
<dbReference type="InterPro" id="IPR036390">
    <property type="entry name" value="WH_DNA-bd_sf"/>
</dbReference>
<dbReference type="KEGG" id="lpse:FGL85_00425"/>
<dbReference type="GO" id="GO:0003677">
    <property type="term" value="F:DNA binding"/>
    <property type="evidence" value="ECO:0007669"/>
    <property type="project" value="UniProtKB-KW"/>
</dbReference>
<organism evidence="4 5">
    <name type="scientific">Leuconostoc pseudomesenteroides</name>
    <dbReference type="NCBI Taxonomy" id="33968"/>
    <lineage>
        <taxon>Bacteria</taxon>
        <taxon>Bacillati</taxon>
        <taxon>Bacillota</taxon>
        <taxon>Bacilli</taxon>
        <taxon>Lactobacillales</taxon>
        <taxon>Lactobacillaceae</taxon>
        <taxon>Leuconostoc</taxon>
    </lineage>
</organism>
<dbReference type="InterPro" id="IPR036388">
    <property type="entry name" value="WH-like_DNA-bd_sf"/>
</dbReference>
<dbReference type="PRINTS" id="PR00598">
    <property type="entry name" value="HTHMARR"/>
</dbReference>
<dbReference type="PANTHER" id="PTHR33164">
    <property type="entry name" value="TRANSCRIPTIONAL REGULATOR, MARR FAMILY"/>
    <property type="match status" value="1"/>
</dbReference>
<feature type="domain" description="HTH marR-type" evidence="2">
    <location>
        <begin position="3"/>
        <end position="139"/>
    </location>
</feature>
<dbReference type="InterPro" id="IPR011991">
    <property type="entry name" value="ArsR-like_HTH"/>
</dbReference>
<evidence type="ECO:0000259" key="2">
    <source>
        <dbReference type="PROSITE" id="PS50995"/>
    </source>
</evidence>
<sequence>MDNTEIFDELTRLVHQPAIWVAARTLYGGQNQKPDNSRRLLRILAETTNHLTAGTIADILDIRPASVTQLIKKLETAKYVERVQDSEDARVVRVKITDDGRQHLEHLDNTRQDFQADIFGIFSEDERQAFGEYLKRLNEHVASETFIKSISDNFKGHERMMFNHMQQAHLKQNERFTKAMQQQREHMAKHGFNRHDNNWFS</sequence>
<evidence type="ECO:0000313" key="5">
    <source>
        <dbReference type="Proteomes" id="UP000321296"/>
    </source>
</evidence>
<dbReference type="CDD" id="cd00090">
    <property type="entry name" value="HTH_ARSR"/>
    <property type="match status" value="1"/>
</dbReference>
<reference evidence="4 5" key="1">
    <citation type="submission" date="2019-06" db="EMBL/GenBank/DDBJ databases">
        <title>Genome analyses of bacteria isolated from kimchi.</title>
        <authorList>
            <person name="Lee S."/>
            <person name="Ahn S."/>
            <person name="Roh S."/>
        </authorList>
    </citation>
    <scope>NUCLEOTIDE SEQUENCE [LARGE SCALE GENOMIC DNA]</scope>
    <source>
        <strain evidence="4 5">CBA3630</strain>
    </source>
</reference>
<dbReference type="AlphaFoldDB" id="A0A5B8SY87"/>
<dbReference type="Pfam" id="PF12802">
    <property type="entry name" value="MarR_2"/>
    <property type="match status" value="1"/>
</dbReference>
<dbReference type="RefSeq" id="WP_010287317.1">
    <property type="nucleotide sequence ID" value="NZ_CP042383.1"/>
</dbReference>
<evidence type="ECO:0000313" key="4">
    <source>
        <dbReference type="EMBL" id="QEA41107.1"/>
    </source>
</evidence>
<dbReference type="EMBL" id="JARGDN010000003">
    <property type="protein sequence ID" value="MDG9733124.1"/>
    <property type="molecule type" value="Genomic_DNA"/>
</dbReference>
<dbReference type="PROSITE" id="PS50995">
    <property type="entry name" value="HTH_MARR_2"/>
    <property type="match status" value="1"/>
</dbReference>
<evidence type="ECO:0000313" key="3">
    <source>
        <dbReference type="EMBL" id="MDG9733124.1"/>
    </source>
</evidence>
<evidence type="ECO:0000313" key="6">
    <source>
        <dbReference type="Proteomes" id="UP001529201"/>
    </source>
</evidence>
<keyword evidence="6" id="KW-1185">Reference proteome</keyword>
<accession>A0A5B8SY87</accession>
<dbReference type="InterPro" id="IPR039422">
    <property type="entry name" value="MarR/SlyA-like"/>
</dbReference>
<dbReference type="PANTHER" id="PTHR33164:SF43">
    <property type="entry name" value="HTH-TYPE TRANSCRIPTIONAL REPRESSOR YETL"/>
    <property type="match status" value="1"/>
</dbReference>
<dbReference type="GO" id="GO:0003700">
    <property type="term" value="F:DNA-binding transcription factor activity"/>
    <property type="evidence" value="ECO:0007669"/>
    <property type="project" value="InterPro"/>
</dbReference>
<dbReference type="SUPFAM" id="SSF46785">
    <property type="entry name" value="Winged helix' DNA-binding domain"/>
    <property type="match status" value="1"/>
</dbReference>
<dbReference type="Proteomes" id="UP001529201">
    <property type="component" value="Unassembled WGS sequence"/>
</dbReference>
<name>A0A5B8SY87_LEUPS</name>
<proteinExistence type="predicted"/>